<dbReference type="EMBL" id="QRAV01000014">
    <property type="protein sequence ID" value="RDL16261.1"/>
    <property type="molecule type" value="Genomic_DNA"/>
</dbReference>
<name>A0A370S9C4_PSEJE</name>
<gene>
    <name evidence="1" type="ORF">DEU51_114119</name>
</gene>
<comment type="caution">
    <text evidence="1">The sequence shown here is derived from an EMBL/GenBank/DDBJ whole genome shotgun (WGS) entry which is preliminary data.</text>
</comment>
<protein>
    <submittedName>
        <fullName evidence="1">Uncharacterized protein</fullName>
    </submittedName>
</protein>
<evidence type="ECO:0000313" key="2">
    <source>
        <dbReference type="Proteomes" id="UP000255365"/>
    </source>
</evidence>
<organism evidence="1 2">
    <name type="scientific">Pseudomonas jessenii</name>
    <dbReference type="NCBI Taxonomy" id="77298"/>
    <lineage>
        <taxon>Bacteria</taxon>
        <taxon>Pseudomonadati</taxon>
        <taxon>Pseudomonadota</taxon>
        <taxon>Gammaproteobacteria</taxon>
        <taxon>Pseudomonadales</taxon>
        <taxon>Pseudomonadaceae</taxon>
        <taxon>Pseudomonas</taxon>
    </lineage>
</organism>
<sequence>MEQGTPETTVRYFCSGNNKQGQSREALTYKKLLEYLQMKMLSKHFQLSTTKWK</sequence>
<dbReference type="Proteomes" id="UP000255365">
    <property type="component" value="Unassembled WGS sequence"/>
</dbReference>
<dbReference type="AlphaFoldDB" id="A0A370S9C4"/>
<reference evidence="1 2" key="1">
    <citation type="submission" date="2018-07" db="EMBL/GenBank/DDBJ databases">
        <title>Genome sequencing of rice bacterial endophytes.</title>
        <authorList>
            <person name="Venturi V."/>
        </authorList>
    </citation>
    <scope>NUCLEOTIDE SEQUENCE [LARGE SCALE GENOMIC DNA]</scope>
    <source>
        <strain evidence="1 2">E2333</strain>
    </source>
</reference>
<accession>A0A370S9C4</accession>
<proteinExistence type="predicted"/>
<evidence type="ECO:0000313" key="1">
    <source>
        <dbReference type="EMBL" id="RDL16261.1"/>
    </source>
</evidence>